<dbReference type="SUPFAM" id="SSF53681">
    <property type="entry name" value="Aspartate/glutamate racemase"/>
    <property type="match status" value="1"/>
</dbReference>
<dbReference type="EMBL" id="BAAADO010000005">
    <property type="protein sequence ID" value="GAA0497867.1"/>
    <property type="molecule type" value="Genomic_DNA"/>
</dbReference>
<dbReference type="InterPro" id="IPR001920">
    <property type="entry name" value="Asp/Glu_race"/>
</dbReference>
<protein>
    <submittedName>
        <fullName evidence="1">Uncharacterized protein</fullName>
    </submittedName>
</protein>
<reference evidence="1 2" key="1">
    <citation type="journal article" date="2019" name="Int. J. Syst. Evol. Microbiol.">
        <title>The Global Catalogue of Microorganisms (GCM) 10K type strain sequencing project: providing services to taxonomists for standard genome sequencing and annotation.</title>
        <authorList>
            <consortium name="The Broad Institute Genomics Platform"/>
            <consortium name="The Broad Institute Genome Sequencing Center for Infectious Disease"/>
            <person name="Wu L."/>
            <person name="Ma J."/>
        </authorList>
    </citation>
    <scope>NUCLEOTIDE SEQUENCE [LARGE SCALE GENOMIC DNA]</scope>
    <source>
        <strain evidence="1 2">JCM 12389</strain>
    </source>
</reference>
<organism evidence="1 2">
    <name type="scientific">Salinibacillus aidingensis</name>
    <dbReference type="NCBI Taxonomy" id="237684"/>
    <lineage>
        <taxon>Bacteria</taxon>
        <taxon>Bacillati</taxon>
        <taxon>Bacillota</taxon>
        <taxon>Bacilli</taxon>
        <taxon>Bacillales</taxon>
        <taxon>Bacillaceae</taxon>
        <taxon>Salinibacillus</taxon>
    </lineage>
</organism>
<evidence type="ECO:0000313" key="1">
    <source>
        <dbReference type="EMBL" id="GAA0497867.1"/>
    </source>
</evidence>
<sequence>MKTIGLIRGMNWKSSLEYYPIINEEVNKKLGEMHSAKCILYSIDFDEVEQYQRN</sequence>
<comment type="caution">
    <text evidence="1">The sequence shown here is derived from an EMBL/GenBank/DDBJ whole genome shotgun (WGS) entry which is preliminary data.</text>
</comment>
<dbReference type="Gene3D" id="3.40.50.1860">
    <property type="match status" value="1"/>
</dbReference>
<proteinExistence type="predicted"/>
<dbReference type="Proteomes" id="UP001500880">
    <property type="component" value="Unassembled WGS sequence"/>
</dbReference>
<keyword evidence="2" id="KW-1185">Reference proteome</keyword>
<evidence type="ECO:0000313" key="2">
    <source>
        <dbReference type="Proteomes" id="UP001500880"/>
    </source>
</evidence>
<name>A0ABN1BH57_9BACI</name>
<accession>A0ABN1BH57</accession>
<gene>
    <name evidence="1" type="ORF">GCM10008986_26120</name>
</gene>